<reference evidence="1" key="1">
    <citation type="submission" date="2024-04" db="UniProtKB">
        <authorList>
            <consortium name="EnsemblMetazoa"/>
        </authorList>
    </citation>
    <scope>IDENTIFICATION</scope>
    <source>
        <strain evidence="1">EBRO</strain>
    </source>
</reference>
<accession>A0AAG5DR41</accession>
<dbReference type="EnsemblMetazoa" id="ENSAATROPT015346">
    <property type="protein sequence ID" value="ENSAATROPP013787"/>
    <property type="gene ID" value="ENSAATROPG012489"/>
</dbReference>
<organism evidence="1 2">
    <name type="scientific">Anopheles atroparvus</name>
    <name type="common">European mosquito</name>
    <dbReference type="NCBI Taxonomy" id="41427"/>
    <lineage>
        <taxon>Eukaryota</taxon>
        <taxon>Metazoa</taxon>
        <taxon>Ecdysozoa</taxon>
        <taxon>Arthropoda</taxon>
        <taxon>Hexapoda</taxon>
        <taxon>Insecta</taxon>
        <taxon>Pterygota</taxon>
        <taxon>Neoptera</taxon>
        <taxon>Endopterygota</taxon>
        <taxon>Diptera</taxon>
        <taxon>Nematocera</taxon>
        <taxon>Culicoidea</taxon>
        <taxon>Culicidae</taxon>
        <taxon>Anophelinae</taxon>
        <taxon>Anopheles</taxon>
    </lineage>
</organism>
<proteinExistence type="predicted"/>
<protein>
    <submittedName>
        <fullName evidence="1">Uncharacterized protein</fullName>
    </submittedName>
</protein>
<sequence>RPFRPVGATLSHAVSVNGTVNVNAFAIGPSGRPSICRFDRRRSTLLSTKKGLCNRLANVSCFSGTRWYVMQTIEVVICYEHR</sequence>
<keyword evidence="2" id="KW-1185">Reference proteome</keyword>
<evidence type="ECO:0000313" key="1">
    <source>
        <dbReference type="EnsemblMetazoa" id="ENSAATROPP013787"/>
    </source>
</evidence>
<dbReference type="AlphaFoldDB" id="A0AAG5DR41"/>
<evidence type="ECO:0000313" key="2">
    <source>
        <dbReference type="Proteomes" id="UP000075880"/>
    </source>
</evidence>
<name>A0AAG5DR41_ANOAO</name>
<dbReference type="Proteomes" id="UP000075880">
    <property type="component" value="Unassembled WGS sequence"/>
</dbReference>